<reference evidence="1 2" key="1">
    <citation type="submission" date="2018-09" db="EMBL/GenBank/DDBJ databases">
        <title>Complete genome sequence of Cupriavidus oxalaticus T2, a bacterium capable of phenol tolerance and degradation.</title>
        <authorList>
            <person name="Yan J."/>
        </authorList>
    </citation>
    <scope>NUCLEOTIDE SEQUENCE [LARGE SCALE GENOMIC DNA]</scope>
    <source>
        <strain evidence="1 2">T2</strain>
    </source>
</reference>
<proteinExistence type="predicted"/>
<accession>A0A5P3VLU4</accession>
<evidence type="ECO:0000313" key="1">
    <source>
        <dbReference type="EMBL" id="QEZ47200.1"/>
    </source>
</evidence>
<gene>
    <name evidence="1" type="ORF">D2917_23920</name>
</gene>
<dbReference type="Proteomes" id="UP000325743">
    <property type="component" value="Chromosome 2"/>
</dbReference>
<sequence>MNKVSFVSASGDDKAALLGPEFRHIDVIDFQAIDGVFLVRIAWQSQVLTLVGDPQEALRVAMGGVVTGVAS</sequence>
<protein>
    <submittedName>
        <fullName evidence="1">Uncharacterized protein</fullName>
    </submittedName>
</protein>
<dbReference type="AlphaFoldDB" id="A0A5P3VLU4"/>
<evidence type="ECO:0000313" key="2">
    <source>
        <dbReference type="Proteomes" id="UP000325743"/>
    </source>
</evidence>
<organism evidence="1 2">
    <name type="scientific">Cupriavidus oxalaticus</name>
    <dbReference type="NCBI Taxonomy" id="96344"/>
    <lineage>
        <taxon>Bacteria</taxon>
        <taxon>Pseudomonadati</taxon>
        <taxon>Pseudomonadota</taxon>
        <taxon>Betaproteobacteria</taxon>
        <taxon>Burkholderiales</taxon>
        <taxon>Burkholderiaceae</taxon>
        <taxon>Cupriavidus</taxon>
    </lineage>
</organism>
<dbReference type="RefSeq" id="WP_151072191.1">
    <property type="nucleotide sequence ID" value="NZ_CP032519.1"/>
</dbReference>
<dbReference type="EMBL" id="CP032519">
    <property type="protein sequence ID" value="QEZ47200.1"/>
    <property type="molecule type" value="Genomic_DNA"/>
</dbReference>
<name>A0A5P3VLU4_9BURK</name>